<comment type="function">
    <text evidence="6">Located at the 30S-50S ribosomal subunit interface and binds directly to 23S ribosomal RNA.</text>
</comment>
<dbReference type="PROSITE" id="PS50011">
    <property type="entry name" value="PROTEIN_KINASE_DOM"/>
    <property type="match status" value="1"/>
</dbReference>
<reference evidence="11 12" key="1">
    <citation type="journal article" date="2023" name="Hortic Res">
        <title>Pangenome of water caltrop reveals structural variations and asymmetric subgenome divergence after allopolyploidization.</title>
        <authorList>
            <person name="Zhang X."/>
            <person name="Chen Y."/>
            <person name="Wang L."/>
            <person name="Yuan Y."/>
            <person name="Fang M."/>
            <person name="Shi L."/>
            <person name="Lu R."/>
            <person name="Comes H.P."/>
            <person name="Ma Y."/>
            <person name="Chen Y."/>
            <person name="Huang G."/>
            <person name="Zhou Y."/>
            <person name="Zheng Z."/>
            <person name="Qiu Y."/>
        </authorList>
    </citation>
    <scope>NUCLEOTIDE SEQUENCE [LARGE SCALE GENOMIC DNA]</scope>
    <source>
        <strain evidence="11">F231</strain>
    </source>
</reference>
<dbReference type="InterPro" id="IPR000719">
    <property type="entry name" value="Prot_kinase_dom"/>
</dbReference>
<dbReference type="GO" id="GO:0090158">
    <property type="term" value="P:endoplasmic reticulum membrane organization"/>
    <property type="evidence" value="ECO:0007669"/>
    <property type="project" value="TreeGrafter"/>
</dbReference>
<dbReference type="GO" id="GO:0005524">
    <property type="term" value="F:ATP binding"/>
    <property type="evidence" value="ECO:0007669"/>
    <property type="project" value="InterPro"/>
</dbReference>
<evidence type="ECO:0000313" key="12">
    <source>
        <dbReference type="Proteomes" id="UP001346149"/>
    </source>
</evidence>
<dbReference type="InterPro" id="IPR038657">
    <property type="entry name" value="Ribosomal_bL19_sf"/>
</dbReference>
<keyword evidence="12" id="KW-1185">Reference proteome</keyword>
<dbReference type="GO" id="GO:0005789">
    <property type="term" value="C:endoplasmic reticulum membrane"/>
    <property type="evidence" value="ECO:0007669"/>
    <property type="project" value="InterPro"/>
</dbReference>
<dbReference type="InterPro" id="IPR013783">
    <property type="entry name" value="Ig-like_fold"/>
</dbReference>
<dbReference type="PROSITE" id="PS50202">
    <property type="entry name" value="MSP"/>
    <property type="match status" value="1"/>
</dbReference>
<feature type="coiled-coil region" evidence="7">
    <location>
        <begin position="451"/>
        <end position="485"/>
    </location>
</feature>
<keyword evidence="3" id="KW-0699">rRNA-binding</keyword>
<dbReference type="InterPro" id="IPR016763">
    <property type="entry name" value="VAP"/>
</dbReference>
<dbReference type="InterPro" id="IPR008271">
    <property type="entry name" value="Ser/Thr_kinase_AS"/>
</dbReference>
<comment type="similarity">
    <text evidence="2">Belongs to the VAMP-associated protein (VAP) (TC 9.B.17) family.</text>
</comment>
<dbReference type="Pfam" id="PF00069">
    <property type="entry name" value="Pkinase"/>
    <property type="match status" value="2"/>
</dbReference>
<dbReference type="SUPFAM" id="SSF49354">
    <property type="entry name" value="PapD-like"/>
    <property type="match status" value="1"/>
</dbReference>
<dbReference type="FunFam" id="2.60.40.10:FF:000813">
    <property type="entry name" value="Vesicle-associated protein 1-1"/>
    <property type="match status" value="1"/>
</dbReference>
<dbReference type="GO" id="GO:0006412">
    <property type="term" value="P:translation"/>
    <property type="evidence" value="ECO:0007669"/>
    <property type="project" value="InterPro"/>
</dbReference>
<dbReference type="GO" id="GO:0003729">
    <property type="term" value="F:mRNA binding"/>
    <property type="evidence" value="ECO:0007669"/>
    <property type="project" value="UniProtKB-ARBA"/>
</dbReference>
<dbReference type="SUPFAM" id="SSF50104">
    <property type="entry name" value="Translation proteins SH3-like domain"/>
    <property type="match status" value="1"/>
</dbReference>
<dbReference type="InterPro" id="IPR001857">
    <property type="entry name" value="Ribosomal_bL19"/>
</dbReference>
<dbReference type="InterPro" id="IPR000535">
    <property type="entry name" value="MSP_dom"/>
</dbReference>
<dbReference type="Gene3D" id="2.60.40.10">
    <property type="entry name" value="Immunoglobulins"/>
    <property type="match status" value="1"/>
</dbReference>
<dbReference type="PANTHER" id="PTHR10809">
    <property type="entry name" value="VESICLE-ASSOCIATED MEMBRANE PROTEIN-ASSOCIATED PROTEIN"/>
    <property type="match status" value="1"/>
</dbReference>
<dbReference type="GO" id="GO:0004672">
    <property type="term" value="F:protein kinase activity"/>
    <property type="evidence" value="ECO:0007669"/>
    <property type="project" value="InterPro"/>
</dbReference>
<feature type="compositionally biased region" description="Basic and acidic residues" evidence="8">
    <location>
        <begin position="138"/>
        <end position="148"/>
    </location>
</feature>
<comment type="similarity">
    <text evidence="1">Belongs to the bacterial ribosomal protein bL19 family.</text>
</comment>
<dbReference type="InterPro" id="IPR008962">
    <property type="entry name" value="PapD-like_sf"/>
</dbReference>
<dbReference type="Gene3D" id="2.30.30.790">
    <property type="match status" value="1"/>
</dbReference>
<evidence type="ECO:0000259" key="9">
    <source>
        <dbReference type="PROSITE" id="PS50011"/>
    </source>
</evidence>
<dbReference type="GO" id="GO:0019843">
    <property type="term" value="F:rRNA binding"/>
    <property type="evidence" value="ECO:0007669"/>
    <property type="project" value="UniProtKB-KW"/>
</dbReference>
<dbReference type="Pfam" id="PF01245">
    <property type="entry name" value="Ribosomal_L19"/>
    <property type="match status" value="1"/>
</dbReference>
<evidence type="ECO:0000259" key="10">
    <source>
        <dbReference type="PROSITE" id="PS50202"/>
    </source>
</evidence>
<gene>
    <name evidence="11" type="ORF">SAY86_011585</name>
</gene>
<feature type="domain" description="Protein kinase" evidence="9">
    <location>
        <begin position="830"/>
        <end position="1240"/>
    </location>
</feature>
<dbReference type="Pfam" id="PF00635">
    <property type="entry name" value="Motile_Sperm"/>
    <property type="match status" value="1"/>
</dbReference>
<sequence length="1240" mass="138294">MASQVLPPVHYRSFHPLSTTLCLSLPKSQLRFCLISFLQAVISIPRNLQQRVPKLGFSTVVSSRSSHFASSSGFPLFRISSSSMGFQRRSIAVASRRRSFVARVESGDEAEPVPEGNAVEGVEALTAEEAPEVEAETGAEKAADEAKPPWKPRVKLGDIMGILNKRAIEASEQERPVPDLRTGDIVEIKLEVPENRRRLSIYKGIIISKQNAGIHTTIRIRRIIAGVGVEIVFPVYSPNIKEIKVVSHRKSSCSFERAHFSCIVTMCTIYLLDHLEMAEANFQFELIIESDSGSLQSLLTMSNTSQQLISVHPEDLKFIFELEKQCFCDLKVVNNTEHHVAFKVKTTTPKKYFVRPNANVIHPWDACFIRVTLQPQHEYPPDLQCKDKFLLQSTIVPPHSDIDDLSPDTFNKDEGKLVEECKLKVVYISPNSVSADAIMNSNADISSNQAVRRAKEERDAVIRQTKQLQQELNMLKKRMQKSNSGFSFKFSSTHPPTLAEKEALSVTDRSKKAWYLFSLLLSLGRPAHSIELASICTLFHAPPEIIRFLCEIPMVLFSAGVGCCPPGRIIDPREKSTSKLRNLQDEEDRVAVHTTCKIEEIDQELSTKIAHQPPDPAPNVSPQIMKDIVLSIDENKVQREGIGKGCSVPSNAMIKNGNSSINDIVLYDCNFVLKSNKDGRAAESMGEQLLVDQVSCLREFEFDVKHECDSKKYEAICENVALPIQSKDNFPGLECSTLQKPLSEQSPDSGDSYGSNISSRKKILNKSLELKRVGSVHQVKEKSSIIRQLTNAHQKLKQADCVLPISERKGNSPALKDQVKVKVLPEFEGYIVEEEEGSGGYGTVYRASRKKDGRTVAIKYPHANAHKYLITNELKMLERFGGKNFIIKCEGSFKSEKGECFVLEHVEHDRPEVLKKDINVLQLQWYGYCLFRALASLHKQGVVHRDVKPGNFLFSCKANKGYLIDFNLAMDLHQKHATKSGKLKLRIGADFNSLPHASNNSLLPGKMKFRGVKSLDAMRKDEIKSLKLHLGRKNLNRKVVNQGKACNGLGTQNTVSRQGAEVSGITSARDPTITKTPSAERLREPVPQQGRKELINLAQKIHMTRETSSVPAPMRKRVAAPPGHIDGRLINITPMPINSTGISVCGAGLRSKEGDCNKEGPCVGTKGFRAPEVLFRSSHQGPKLDMWSAGVTLLYIITGKMPFLGEPEQYVSGSLNLPSFWAYFDSILRGFLFQEYKGYS</sequence>
<evidence type="ECO:0000256" key="4">
    <source>
        <dbReference type="ARBA" id="ARBA00022980"/>
    </source>
</evidence>
<dbReference type="FunFam" id="2.30.30.790:FF:000004">
    <property type="entry name" value="50S ribosomal protein L19, chloroplastic"/>
    <property type="match status" value="1"/>
</dbReference>
<dbReference type="SMART" id="SM00220">
    <property type="entry name" value="S_TKc"/>
    <property type="match status" value="1"/>
</dbReference>
<dbReference type="GO" id="GO:0003735">
    <property type="term" value="F:structural constituent of ribosome"/>
    <property type="evidence" value="ECO:0007669"/>
    <property type="project" value="InterPro"/>
</dbReference>
<dbReference type="Gene3D" id="1.10.510.10">
    <property type="entry name" value="Transferase(Phosphotransferase) domain 1"/>
    <property type="match status" value="2"/>
</dbReference>
<dbReference type="FunFam" id="1.10.510.10:FF:001893">
    <property type="entry name" value="Probable serine/threonine-protein kinase DDB_G0291918"/>
    <property type="match status" value="1"/>
</dbReference>
<protein>
    <submittedName>
        <fullName evidence="11">Uncharacterized protein</fullName>
    </submittedName>
</protein>
<keyword evidence="5" id="KW-0687">Ribonucleoprotein</keyword>
<dbReference type="AlphaFoldDB" id="A0AAN7LJ69"/>
<keyword evidence="7" id="KW-0175">Coiled coil</keyword>
<evidence type="ECO:0000256" key="1">
    <source>
        <dbReference type="ARBA" id="ARBA00005781"/>
    </source>
</evidence>
<dbReference type="EMBL" id="JAXQNO010000012">
    <property type="protein sequence ID" value="KAK4787752.1"/>
    <property type="molecule type" value="Genomic_DNA"/>
</dbReference>
<dbReference type="InterPro" id="IPR011009">
    <property type="entry name" value="Kinase-like_dom_sf"/>
</dbReference>
<evidence type="ECO:0000313" key="11">
    <source>
        <dbReference type="EMBL" id="KAK4787752.1"/>
    </source>
</evidence>
<accession>A0AAN7LJ69</accession>
<evidence type="ECO:0000256" key="8">
    <source>
        <dbReference type="SAM" id="MobiDB-lite"/>
    </source>
</evidence>
<evidence type="ECO:0000256" key="2">
    <source>
        <dbReference type="ARBA" id="ARBA00008932"/>
    </source>
</evidence>
<feature type="region of interest" description="Disordered" evidence="8">
    <location>
        <begin position="1057"/>
        <end position="1084"/>
    </location>
</feature>
<name>A0AAN7LJ69_TRANT</name>
<dbReference type="PANTHER" id="PTHR10809:SF42">
    <property type="entry name" value="VESICLE-ASSOCIATED PROTEIN 2-1"/>
    <property type="match status" value="1"/>
</dbReference>
<evidence type="ECO:0000256" key="6">
    <source>
        <dbReference type="ARBA" id="ARBA00056903"/>
    </source>
</evidence>
<dbReference type="GO" id="GO:1990904">
    <property type="term" value="C:ribonucleoprotein complex"/>
    <property type="evidence" value="ECO:0007669"/>
    <property type="project" value="UniProtKB-KW"/>
</dbReference>
<feature type="region of interest" description="Disordered" evidence="8">
    <location>
        <begin position="131"/>
        <end position="150"/>
    </location>
</feature>
<keyword evidence="4" id="KW-0689">Ribosomal protein</keyword>
<dbReference type="GO" id="GO:0005840">
    <property type="term" value="C:ribosome"/>
    <property type="evidence" value="ECO:0007669"/>
    <property type="project" value="UniProtKB-KW"/>
</dbReference>
<dbReference type="InterPro" id="IPR008991">
    <property type="entry name" value="Translation_prot_SH3-like_sf"/>
</dbReference>
<evidence type="ECO:0000256" key="3">
    <source>
        <dbReference type="ARBA" id="ARBA00022730"/>
    </source>
</evidence>
<dbReference type="GO" id="GO:0005886">
    <property type="term" value="C:plasma membrane"/>
    <property type="evidence" value="ECO:0007669"/>
    <property type="project" value="TreeGrafter"/>
</dbReference>
<dbReference type="SUPFAM" id="SSF56112">
    <property type="entry name" value="Protein kinase-like (PK-like)"/>
    <property type="match status" value="1"/>
</dbReference>
<organism evidence="11 12">
    <name type="scientific">Trapa natans</name>
    <name type="common">Water chestnut</name>
    <dbReference type="NCBI Taxonomy" id="22666"/>
    <lineage>
        <taxon>Eukaryota</taxon>
        <taxon>Viridiplantae</taxon>
        <taxon>Streptophyta</taxon>
        <taxon>Embryophyta</taxon>
        <taxon>Tracheophyta</taxon>
        <taxon>Spermatophyta</taxon>
        <taxon>Magnoliopsida</taxon>
        <taxon>eudicotyledons</taxon>
        <taxon>Gunneridae</taxon>
        <taxon>Pentapetalae</taxon>
        <taxon>rosids</taxon>
        <taxon>malvids</taxon>
        <taxon>Myrtales</taxon>
        <taxon>Lythraceae</taxon>
        <taxon>Trapa</taxon>
    </lineage>
</organism>
<proteinExistence type="inferred from homology"/>
<dbReference type="GO" id="GO:0061817">
    <property type="term" value="P:endoplasmic reticulum-plasma membrane tethering"/>
    <property type="evidence" value="ECO:0007669"/>
    <property type="project" value="TreeGrafter"/>
</dbReference>
<dbReference type="Gene3D" id="3.30.200.20">
    <property type="entry name" value="Phosphorylase Kinase, domain 1"/>
    <property type="match status" value="1"/>
</dbReference>
<feature type="domain" description="MSP" evidence="10">
    <location>
        <begin position="308"/>
        <end position="428"/>
    </location>
</feature>
<dbReference type="Proteomes" id="UP001346149">
    <property type="component" value="Unassembled WGS sequence"/>
</dbReference>
<dbReference type="PRINTS" id="PR00061">
    <property type="entry name" value="RIBOSOMALL19"/>
</dbReference>
<keyword evidence="3" id="KW-0694">RNA-binding</keyword>
<dbReference type="PROSITE" id="PS00108">
    <property type="entry name" value="PROTEIN_KINASE_ST"/>
    <property type="match status" value="1"/>
</dbReference>
<comment type="caution">
    <text evidence="11">The sequence shown here is derived from an EMBL/GenBank/DDBJ whole genome shotgun (WGS) entry which is preliminary data.</text>
</comment>
<evidence type="ECO:0000256" key="5">
    <source>
        <dbReference type="ARBA" id="ARBA00023274"/>
    </source>
</evidence>
<evidence type="ECO:0000256" key="7">
    <source>
        <dbReference type="SAM" id="Coils"/>
    </source>
</evidence>